<evidence type="ECO:0000313" key="2">
    <source>
        <dbReference type="Proteomes" id="UP000062255"/>
    </source>
</evidence>
<reference evidence="1 2" key="1">
    <citation type="submission" date="2015-07" db="EMBL/GenBank/DDBJ databases">
        <title>Complete genome sequence of Mycobacterium goodii X7B, a facultative thermophilic biodesulfurizing bacterium.</title>
        <authorList>
            <person name="Yu B."/>
            <person name="Li F."/>
            <person name="Xu P."/>
        </authorList>
    </citation>
    <scope>NUCLEOTIDE SEQUENCE [LARGE SCALE GENOMIC DNA]</scope>
    <source>
        <strain evidence="1 2">X7B</strain>
    </source>
</reference>
<protein>
    <submittedName>
        <fullName evidence="1">Uncharacterized protein</fullName>
    </submittedName>
</protein>
<gene>
    <name evidence="1" type="ORF">AFA91_30495</name>
</gene>
<dbReference type="Proteomes" id="UP000062255">
    <property type="component" value="Chromosome"/>
</dbReference>
<sequence>MSSPFDVTMARVRRQLRTLEAATAGLAGLGASEHDEVASRRRRVLDRLVTDFEAGGDQNGRQPD</sequence>
<dbReference type="PATRIC" id="fig|134601.6.peg.6305"/>
<proteinExistence type="predicted"/>
<name>A0A0K0XDR5_MYCGD</name>
<dbReference type="AlphaFoldDB" id="A0A0K0XDR5"/>
<evidence type="ECO:0000313" key="1">
    <source>
        <dbReference type="EMBL" id="AKS35526.1"/>
    </source>
</evidence>
<dbReference type="KEGG" id="mgo:AFA91_30495"/>
<organism evidence="1 2">
    <name type="scientific">Mycolicibacterium goodii</name>
    <name type="common">Mycobacterium goodii</name>
    <dbReference type="NCBI Taxonomy" id="134601"/>
    <lineage>
        <taxon>Bacteria</taxon>
        <taxon>Bacillati</taxon>
        <taxon>Actinomycetota</taxon>
        <taxon>Actinomycetes</taxon>
        <taxon>Mycobacteriales</taxon>
        <taxon>Mycobacteriaceae</taxon>
        <taxon>Mycolicibacterium</taxon>
    </lineage>
</organism>
<accession>A0A0K0XDR5</accession>
<dbReference type="RefSeq" id="WP_049747982.1">
    <property type="nucleotide sequence ID" value="NZ_CP012150.1"/>
</dbReference>
<dbReference type="STRING" id="134601.AFA91_30495"/>
<dbReference type="EMBL" id="CP012150">
    <property type="protein sequence ID" value="AKS35526.1"/>
    <property type="molecule type" value="Genomic_DNA"/>
</dbReference>